<proteinExistence type="predicted"/>
<gene>
    <name evidence="1" type="ORF">ICEValA056_074</name>
</gene>
<sequence>MMLKRKTSRAQDFNKNVKIYRANLSDHQYPTNCIGSFKYTLAI</sequence>
<protein>
    <submittedName>
        <fullName evidence="1">Uncharacterized protein</fullName>
    </submittedName>
</protein>
<accession>A0A0P0HG43</accession>
<organism evidence="1">
    <name type="scientific">Vibrio alginolyticus</name>
    <dbReference type="NCBI Taxonomy" id="663"/>
    <lineage>
        <taxon>Bacteria</taxon>
        <taxon>Pseudomonadati</taxon>
        <taxon>Pseudomonadota</taxon>
        <taxon>Gammaproteobacteria</taxon>
        <taxon>Vibrionales</taxon>
        <taxon>Vibrionaceae</taxon>
        <taxon>Vibrio</taxon>
    </lineage>
</organism>
<reference evidence="1" key="1">
    <citation type="journal article" date="2016" name="BMC Microbiol.">
        <title>Comparative genomic analysis of six new-found integrative conjugative elements (ICEs) in Vibrio alginolyticus.</title>
        <authorList>
            <person name="Luo P."/>
            <person name="He X."/>
            <person name="Wang Y."/>
            <person name="Liu Q."/>
            <person name="Hu C."/>
        </authorList>
    </citation>
    <scope>NUCLEOTIDE SEQUENCE</scope>
    <source>
        <strain evidence="1">A056</strain>
    </source>
</reference>
<name>A0A0P0HG43_VIBAL</name>
<dbReference type="AlphaFoldDB" id="A0A0P0HG43"/>
<evidence type="ECO:0000313" key="1">
    <source>
        <dbReference type="EMBL" id="ALJ83379.1"/>
    </source>
</evidence>
<dbReference type="EMBL" id="KR231688">
    <property type="protein sequence ID" value="ALJ83379.1"/>
    <property type="molecule type" value="Genomic_DNA"/>
</dbReference>